<gene>
    <name evidence="2" type="ORF">I41_02380</name>
</gene>
<dbReference type="InterPro" id="IPR001509">
    <property type="entry name" value="Epimerase_deHydtase"/>
</dbReference>
<keyword evidence="2" id="KW-0413">Isomerase</keyword>
<organism evidence="2 3">
    <name type="scientific">Lacipirellula limnantheis</name>
    <dbReference type="NCBI Taxonomy" id="2528024"/>
    <lineage>
        <taxon>Bacteria</taxon>
        <taxon>Pseudomonadati</taxon>
        <taxon>Planctomycetota</taxon>
        <taxon>Planctomycetia</taxon>
        <taxon>Pirellulales</taxon>
        <taxon>Lacipirellulaceae</taxon>
        <taxon>Lacipirellula</taxon>
    </lineage>
</organism>
<protein>
    <submittedName>
        <fullName evidence="2">3 beta-hydroxysteroid dehydrogenase/Delta 5--&gt;4-isomerase</fullName>
    </submittedName>
</protein>
<accession>A0A517TRU0</accession>
<dbReference type="Pfam" id="PF01370">
    <property type="entry name" value="Epimerase"/>
    <property type="match status" value="1"/>
</dbReference>
<feature type="domain" description="NAD-dependent epimerase/dehydratase" evidence="1">
    <location>
        <begin position="12"/>
        <end position="222"/>
    </location>
</feature>
<dbReference type="GO" id="GO:0016853">
    <property type="term" value="F:isomerase activity"/>
    <property type="evidence" value="ECO:0007669"/>
    <property type="project" value="UniProtKB-KW"/>
</dbReference>
<dbReference type="AlphaFoldDB" id="A0A517TRU0"/>
<keyword evidence="3" id="KW-1185">Reference proteome</keyword>
<reference evidence="2 3" key="1">
    <citation type="submission" date="2019-02" db="EMBL/GenBank/DDBJ databases">
        <title>Deep-cultivation of Planctomycetes and their phenomic and genomic characterization uncovers novel biology.</title>
        <authorList>
            <person name="Wiegand S."/>
            <person name="Jogler M."/>
            <person name="Boedeker C."/>
            <person name="Pinto D."/>
            <person name="Vollmers J."/>
            <person name="Rivas-Marin E."/>
            <person name="Kohn T."/>
            <person name="Peeters S.H."/>
            <person name="Heuer A."/>
            <person name="Rast P."/>
            <person name="Oberbeckmann S."/>
            <person name="Bunk B."/>
            <person name="Jeske O."/>
            <person name="Meyerdierks A."/>
            <person name="Storesund J.E."/>
            <person name="Kallscheuer N."/>
            <person name="Luecker S."/>
            <person name="Lage O.M."/>
            <person name="Pohl T."/>
            <person name="Merkel B.J."/>
            <person name="Hornburger P."/>
            <person name="Mueller R.-W."/>
            <person name="Bruemmer F."/>
            <person name="Labrenz M."/>
            <person name="Spormann A.M."/>
            <person name="Op den Camp H."/>
            <person name="Overmann J."/>
            <person name="Amann R."/>
            <person name="Jetten M.S.M."/>
            <person name="Mascher T."/>
            <person name="Medema M.H."/>
            <person name="Devos D.P."/>
            <person name="Kaster A.-K."/>
            <person name="Ovreas L."/>
            <person name="Rohde M."/>
            <person name="Galperin M.Y."/>
            <person name="Jogler C."/>
        </authorList>
    </citation>
    <scope>NUCLEOTIDE SEQUENCE [LARGE SCALE GENOMIC DNA]</scope>
    <source>
        <strain evidence="2 3">I41</strain>
    </source>
</reference>
<evidence type="ECO:0000259" key="1">
    <source>
        <dbReference type="Pfam" id="PF01370"/>
    </source>
</evidence>
<dbReference type="OrthoDB" id="9811743at2"/>
<dbReference type="Proteomes" id="UP000317909">
    <property type="component" value="Chromosome"/>
</dbReference>
<dbReference type="GO" id="GO:0005737">
    <property type="term" value="C:cytoplasm"/>
    <property type="evidence" value="ECO:0007669"/>
    <property type="project" value="TreeGrafter"/>
</dbReference>
<dbReference type="InterPro" id="IPR051783">
    <property type="entry name" value="NAD(P)-dependent_oxidoreduct"/>
</dbReference>
<evidence type="ECO:0000313" key="3">
    <source>
        <dbReference type="Proteomes" id="UP000317909"/>
    </source>
</evidence>
<sequence>MLGNCVLMTRCLITGASGFVGSNLARRLCEEGWEVRCLVRNTSRLDQLESLPVERTEGSLADAESLQRAVTGVDYVFHAAGRTVAFQGSQFFDDNVGGTRRLAEACLTQLTPPTFLMVSSLAAGGTGTMQLPRTEELAERPVSTYGKSKLAAEQALAELAVDLPASVVRPPMVFGRADRASLALYRSLRFLPLHLSPGLRRFPVSLVHVTDLCDAMVRIAVSGERLAPPASGSNGTATPSSQGQGKYYVAADRHVTYGEMGQLAARAAGWTVATLPLPTPIFWIAGAIGETVGRARGRATLINFDKVREATARGWVCSDAKIRSMLGYRPASTLEDDFAATVAWYREHGWI</sequence>
<proteinExistence type="predicted"/>
<dbReference type="PANTHER" id="PTHR48079">
    <property type="entry name" value="PROTEIN YEEZ"/>
    <property type="match status" value="1"/>
</dbReference>
<dbReference type="EMBL" id="CP036339">
    <property type="protein sequence ID" value="QDT71083.1"/>
    <property type="molecule type" value="Genomic_DNA"/>
</dbReference>
<dbReference type="InterPro" id="IPR036291">
    <property type="entry name" value="NAD(P)-bd_dom_sf"/>
</dbReference>
<dbReference type="GO" id="GO:0004029">
    <property type="term" value="F:aldehyde dehydrogenase (NAD+) activity"/>
    <property type="evidence" value="ECO:0007669"/>
    <property type="project" value="TreeGrafter"/>
</dbReference>
<dbReference type="PANTHER" id="PTHR48079:SF6">
    <property type="entry name" value="NAD(P)-BINDING DOMAIN-CONTAINING PROTEIN-RELATED"/>
    <property type="match status" value="1"/>
</dbReference>
<dbReference type="Gene3D" id="3.40.50.720">
    <property type="entry name" value="NAD(P)-binding Rossmann-like Domain"/>
    <property type="match status" value="1"/>
</dbReference>
<evidence type="ECO:0000313" key="2">
    <source>
        <dbReference type="EMBL" id="QDT71083.1"/>
    </source>
</evidence>
<name>A0A517TRU0_9BACT</name>
<dbReference type="SUPFAM" id="SSF51735">
    <property type="entry name" value="NAD(P)-binding Rossmann-fold domains"/>
    <property type="match status" value="1"/>
</dbReference>
<dbReference type="KEGG" id="llh:I41_02380"/>